<dbReference type="NCBIfam" id="TIGR00125">
    <property type="entry name" value="cyt_tran_rel"/>
    <property type="match status" value="1"/>
</dbReference>
<dbReference type="SUPFAM" id="SSF52374">
    <property type="entry name" value="Nucleotidylyl transferase"/>
    <property type="match status" value="1"/>
</dbReference>
<name>A0A1F5ZKL3_9BACT</name>
<gene>
    <name evidence="5" type="ORF">A3D77_03945</name>
</gene>
<evidence type="ECO:0000259" key="4">
    <source>
        <dbReference type="Pfam" id="PF01467"/>
    </source>
</evidence>
<reference evidence="5 6" key="1">
    <citation type="journal article" date="2016" name="Nat. Commun.">
        <title>Thousands of microbial genomes shed light on interconnected biogeochemical processes in an aquifer system.</title>
        <authorList>
            <person name="Anantharaman K."/>
            <person name="Brown C.T."/>
            <person name="Hug L.A."/>
            <person name="Sharon I."/>
            <person name="Castelle C.J."/>
            <person name="Probst A.J."/>
            <person name="Thomas B.C."/>
            <person name="Singh A."/>
            <person name="Wilkins M.J."/>
            <person name="Karaoz U."/>
            <person name="Brodie E.L."/>
            <person name="Williams K.H."/>
            <person name="Hubbard S.S."/>
            <person name="Banfield J.F."/>
        </authorList>
    </citation>
    <scope>NUCLEOTIDE SEQUENCE [LARGE SCALE GENOMIC DNA]</scope>
</reference>
<evidence type="ECO:0000313" key="5">
    <source>
        <dbReference type="EMBL" id="OGG12642.1"/>
    </source>
</evidence>
<dbReference type="Gene3D" id="3.40.50.620">
    <property type="entry name" value="HUPs"/>
    <property type="match status" value="1"/>
</dbReference>
<dbReference type="GO" id="GO:0033786">
    <property type="term" value="F:heptose-1-phosphate adenylyltransferase activity"/>
    <property type="evidence" value="ECO:0007669"/>
    <property type="project" value="TreeGrafter"/>
</dbReference>
<dbReference type="SUPFAM" id="SSF53613">
    <property type="entry name" value="Ribokinase-like"/>
    <property type="match status" value="1"/>
</dbReference>
<evidence type="ECO:0000256" key="1">
    <source>
        <dbReference type="ARBA" id="ARBA00023268"/>
    </source>
</evidence>
<dbReference type="InterPro" id="IPR029056">
    <property type="entry name" value="Ribokinase-like"/>
</dbReference>
<dbReference type="GO" id="GO:0005829">
    <property type="term" value="C:cytosol"/>
    <property type="evidence" value="ECO:0007669"/>
    <property type="project" value="TreeGrafter"/>
</dbReference>
<organism evidence="5 6">
    <name type="scientific">Candidatus Gottesmanbacteria bacterium RIFCSPHIGHO2_02_FULL_39_11</name>
    <dbReference type="NCBI Taxonomy" id="1798382"/>
    <lineage>
        <taxon>Bacteria</taxon>
        <taxon>Candidatus Gottesmaniibacteriota</taxon>
    </lineage>
</organism>
<dbReference type="Pfam" id="PF00294">
    <property type="entry name" value="PfkB"/>
    <property type="match status" value="1"/>
</dbReference>
<dbReference type="InterPro" id="IPR004821">
    <property type="entry name" value="Cyt_trans-like"/>
</dbReference>
<keyword evidence="2" id="KW-0119">Carbohydrate metabolism</keyword>
<comment type="caution">
    <text evidence="5">The sequence shown here is derived from an EMBL/GenBank/DDBJ whole genome shotgun (WGS) entry which is preliminary data.</text>
</comment>
<dbReference type="Pfam" id="PF01467">
    <property type="entry name" value="CTP_transf_like"/>
    <property type="match status" value="1"/>
</dbReference>
<feature type="domain" description="Cytidyltransferase-like" evidence="4">
    <location>
        <begin position="32"/>
        <end position="122"/>
    </location>
</feature>
<dbReference type="GO" id="GO:0033785">
    <property type="term" value="F:heptose 7-phosphate kinase activity"/>
    <property type="evidence" value="ECO:0007669"/>
    <property type="project" value="TreeGrafter"/>
</dbReference>
<evidence type="ECO:0000259" key="3">
    <source>
        <dbReference type="Pfam" id="PF00294"/>
    </source>
</evidence>
<dbReference type="Gene3D" id="3.40.1190.20">
    <property type="match status" value="1"/>
</dbReference>
<dbReference type="AlphaFoldDB" id="A0A1F5ZKL3"/>
<protein>
    <recommendedName>
        <fullName evidence="7">Cytidyltransferase-like domain-containing protein</fullName>
    </recommendedName>
</protein>
<evidence type="ECO:0000313" key="6">
    <source>
        <dbReference type="Proteomes" id="UP000176923"/>
    </source>
</evidence>
<sequence>MQDIKRKKIVSLRYLTSIISKFQNKKSKIILCHGVFDLIHPGHIRYFSSAKKLGDVLIVTVTADKYVNKGPGRPYFNENLRAEVLAALSDIDFVAIVNHESAVPAIHAIKPDIYVKGPDYKNRKPTLSSKKLQLEETAVRKYGGKVVFTDDIIFSSSYLLNQYIDSFPEETKQFLESFKKKYSENRIISDLSKLKKTRALIIGDTIIDEYHYSDPLGKSSKEPIVVHKYLREESYAGGVLATANNMASLLSRVSLLTLLGQKKSYEKFIRKHLKENILPTFFSRPNSQTIVKRRYIDAFTAQKLFQVSYIPDGFIDEKLENKIIDFLKKNIRSFDMTIVNDFGHGFITPKIIKIVSEKSNYLAINVQTNSANFGFNVITKYPKADYICIDEMELRLASHDRYGDTKKIMKKIYDLLKAKKIIVTKGPLGSFAFSRGDGFIHVPALTQSIVDRVGAGDALFAITAPCIFSGMDLTESTFIGNVAAGLKLQMVANKKPIEFADMEKFITRLFK</sequence>
<dbReference type="Proteomes" id="UP000176923">
    <property type="component" value="Unassembled WGS sequence"/>
</dbReference>
<proteinExistence type="predicted"/>
<feature type="domain" description="Carbohydrate kinase PfkB" evidence="3">
    <location>
        <begin position="197"/>
        <end position="489"/>
    </location>
</feature>
<dbReference type="PANTHER" id="PTHR46969:SF1">
    <property type="entry name" value="BIFUNCTIONAL PROTEIN HLDE"/>
    <property type="match status" value="1"/>
</dbReference>
<accession>A0A1F5ZKL3</accession>
<dbReference type="InterPro" id="IPR014729">
    <property type="entry name" value="Rossmann-like_a/b/a_fold"/>
</dbReference>
<dbReference type="PANTHER" id="PTHR46969">
    <property type="entry name" value="BIFUNCTIONAL PROTEIN HLDE"/>
    <property type="match status" value="1"/>
</dbReference>
<keyword evidence="1" id="KW-0511">Multifunctional enzyme</keyword>
<evidence type="ECO:0008006" key="7">
    <source>
        <dbReference type="Google" id="ProtNLM"/>
    </source>
</evidence>
<dbReference type="EMBL" id="MFJL01000043">
    <property type="protein sequence ID" value="OGG12642.1"/>
    <property type="molecule type" value="Genomic_DNA"/>
</dbReference>
<evidence type="ECO:0000256" key="2">
    <source>
        <dbReference type="ARBA" id="ARBA00023277"/>
    </source>
</evidence>
<dbReference type="InterPro" id="IPR011611">
    <property type="entry name" value="PfkB_dom"/>
</dbReference>
<dbReference type="STRING" id="1798382.A3D77_03945"/>